<dbReference type="RefSeq" id="WP_197040818.1">
    <property type="nucleotide sequence ID" value="NZ_BAAAUZ010000064.1"/>
</dbReference>
<evidence type="ECO:0000256" key="2">
    <source>
        <dbReference type="ARBA" id="ARBA00022723"/>
    </source>
</evidence>
<reference evidence="6" key="2">
    <citation type="submission" date="2023-01" db="EMBL/GenBank/DDBJ databases">
        <authorList>
            <person name="Sun Q."/>
            <person name="Evtushenko L."/>
        </authorList>
    </citation>
    <scope>NUCLEOTIDE SEQUENCE</scope>
    <source>
        <strain evidence="6">VKM Ac-1069</strain>
    </source>
</reference>
<keyword evidence="3" id="KW-0862">Zinc</keyword>
<dbReference type="PROSITE" id="PS00059">
    <property type="entry name" value="ADH_ZINC"/>
    <property type="match status" value="1"/>
</dbReference>
<name>A0A9W6L9B4_9PSEU</name>
<accession>A0A9W6L9B4</accession>
<dbReference type="Proteomes" id="UP001143463">
    <property type="component" value="Unassembled WGS sequence"/>
</dbReference>
<keyword evidence="7" id="KW-1185">Reference proteome</keyword>
<comment type="cofactor">
    <cofactor evidence="1">
        <name>Zn(2+)</name>
        <dbReference type="ChEBI" id="CHEBI:29105"/>
    </cofactor>
</comment>
<evidence type="ECO:0000259" key="5">
    <source>
        <dbReference type="Pfam" id="PF08240"/>
    </source>
</evidence>
<comment type="caution">
    <text evidence="6">The sequence shown here is derived from an EMBL/GenBank/DDBJ whole genome shotgun (WGS) entry which is preliminary data.</text>
</comment>
<dbReference type="SUPFAM" id="SSF50129">
    <property type="entry name" value="GroES-like"/>
    <property type="match status" value="1"/>
</dbReference>
<evidence type="ECO:0000313" key="7">
    <source>
        <dbReference type="Proteomes" id="UP001143463"/>
    </source>
</evidence>
<protein>
    <recommendedName>
        <fullName evidence="5">Alcohol dehydrogenase-like N-terminal domain-containing protein</fullName>
    </recommendedName>
</protein>
<keyword evidence="2" id="KW-0479">Metal-binding</keyword>
<evidence type="ECO:0000313" key="6">
    <source>
        <dbReference type="EMBL" id="GLL14046.1"/>
    </source>
</evidence>
<keyword evidence="4" id="KW-0560">Oxidoreductase</keyword>
<evidence type="ECO:0000256" key="4">
    <source>
        <dbReference type="ARBA" id="ARBA00023002"/>
    </source>
</evidence>
<evidence type="ECO:0000256" key="1">
    <source>
        <dbReference type="ARBA" id="ARBA00001947"/>
    </source>
</evidence>
<feature type="domain" description="Alcohol dehydrogenase-like N-terminal" evidence="5">
    <location>
        <begin position="24"/>
        <end position="80"/>
    </location>
</feature>
<dbReference type="InterPro" id="IPR011032">
    <property type="entry name" value="GroES-like_sf"/>
</dbReference>
<dbReference type="GO" id="GO:0008270">
    <property type="term" value="F:zinc ion binding"/>
    <property type="evidence" value="ECO:0007669"/>
    <property type="project" value="InterPro"/>
</dbReference>
<dbReference type="InterPro" id="IPR050129">
    <property type="entry name" value="Zn_alcohol_dh"/>
</dbReference>
<gene>
    <name evidence="6" type="ORF">GCM10017577_51910</name>
</gene>
<organism evidence="6 7">
    <name type="scientific">Pseudonocardia halophobica</name>
    <dbReference type="NCBI Taxonomy" id="29401"/>
    <lineage>
        <taxon>Bacteria</taxon>
        <taxon>Bacillati</taxon>
        <taxon>Actinomycetota</taxon>
        <taxon>Actinomycetes</taxon>
        <taxon>Pseudonocardiales</taxon>
        <taxon>Pseudonocardiaceae</taxon>
        <taxon>Pseudonocardia</taxon>
    </lineage>
</organism>
<dbReference type="Gene3D" id="3.90.180.10">
    <property type="entry name" value="Medium-chain alcohol dehydrogenases, catalytic domain"/>
    <property type="match status" value="1"/>
</dbReference>
<dbReference type="Pfam" id="PF08240">
    <property type="entry name" value="ADH_N"/>
    <property type="match status" value="1"/>
</dbReference>
<dbReference type="AlphaFoldDB" id="A0A9W6L9B4"/>
<dbReference type="PANTHER" id="PTHR43401">
    <property type="entry name" value="L-THREONINE 3-DEHYDROGENASE"/>
    <property type="match status" value="1"/>
</dbReference>
<dbReference type="InterPro" id="IPR013154">
    <property type="entry name" value="ADH-like_N"/>
</dbReference>
<proteinExistence type="predicted"/>
<sequence>MRALQLTAPGVLEVRDVPVPEIGHDEVLVKVAGAGLCHSDVRVRYRESPAFSFPLTLGHETAGFVAARGKSVVGFAEGDLSLAPSAGH</sequence>
<dbReference type="GO" id="GO:0016491">
    <property type="term" value="F:oxidoreductase activity"/>
    <property type="evidence" value="ECO:0007669"/>
    <property type="project" value="UniProtKB-KW"/>
</dbReference>
<dbReference type="InterPro" id="IPR002328">
    <property type="entry name" value="ADH_Zn_CS"/>
</dbReference>
<reference evidence="6" key="1">
    <citation type="journal article" date="2014" name="Int. J. Syst. Evol. Microbiol.">
        <title>Complete genome sequence of Corynebacterium casei LMG S-19264T (=DSM 44701T), isolated from a smear-ripened cheese.</title>
        <authorList>
            <consortium name="US DOE Joint Genome Institute (JGI-PGF)"/>
            <person name="Walter F."/>
            <person name="Albersmeier A."/>
            <person name="Kalinowski J."/>
            <person name="Ruckert C."/>
        </authorList>
    </citation>
    <scope>NUCLEOTIDE SEQUENCE</scope>
    <source>
        <strain evidence="6">VKM Ac-1069</strain>
    </source>
</reference>
<evidence type="ECO:0000256" key="3">
    <source>
        <dbReference type="ARBA" id="ARBA00022833"/>
    </source>
</evidence>
<dbReference type="PANTHER" id="PTHR43401:SF2">
    <property type="entry name" value="L-THREONINE 3-DEHYDROGENASE"/>
    <property type="match status" value="1"/>
</dbReference>
<dbReference type="EMBL" id="BSFQ01000027">
    <property type="protein sequence ID" value="GLL14046.1"/>
    <property type="molecule type" value="Genomic_DNA"/>
</dbReference>